<dbReference type="Pfam" id="PF11992">
    <property type="entry name" value="TgpA_N"/>
    <property type="match status" value="1"/>
</dbReference>
<organism evidence="4 5">
    <name type="scientific">Candidatus Muproteobacteria bacterium RBG_16_64_11</name>
    <dbReference type="NCBI Taxonomy" id="1817758"/>
    <lineage>
        <taxon>Bacteria</taxon>
        <taxon>Pseudomonadati</taxon>
        <taxon>Pseudomonadota</taxon>
        <taxon>Candidatus Muproteobacteria</taxon>
    </lineage>
</organism>
<dbReference type="PANTHER" id="PTHR42736:SF1">
    <property type="entry name" value="PROTEIN-GLUTAMINE GAMMA-GLUTAMYLTRANSFERASE"/>
    <property type="match status" value="1"/>
</dbReference>
<dbReference type="InterPro" id="IPR038765">
    <property type="entry name" value="Papain-like_cys_pep_sf"/>
</dbReference>
<dbReference type="SMART" id="SM00460">
    <property type="entry name" value="TGc"/>
    <property type="match status" value="1"/>
</dbReference>
<dbReference type="Gene3D" id="3.10.620.30">
    <property type="match status" value="1"/>
</dbReference>
<keyword evidence="2" id="KW-0812">Transmembrane</keyword>
<feature type="compositionally biased region" description="Basic and acidic residues" evidence="1">
    <location>
        <begin position="219"/>
        <end position="251"/>
    </location>
</feature>
<gene>
    <name evidence="4" type="ORF">A2150_07200</name>
</gene>
<feature type="transmembrane region" description="Helical" evidence="2">
    <location>
        <begin position="34"/>
        <end position="56"/>
    </location>
</feature>
<feature type="transmembrane region" description="Helical" evidence="2">
    <location>
        <begin position="176"/>
        <end position="198"/>
    </location>
</feature>
<dbReference type="SUPFAM" id="SSF54001">
    <property type="entry name" value="Cysteine proteinases"/>
    <property type="match status" value="1"/>
</dbReference>
<evidence type="ECO:0000256" key="1">
    <source>
        <dbReference type="SAM" id="MobiDB-lite"/>
    </source>
</evidence>
<feature type="transmembrane region" description="Helical" evidence="2">
    <location>
        <begin position="135"/>
        <end position="155"/>
    </location>
</feature>
<feature type="domain" description="Transglutaminase-like" evidence="3">
    <location>
        <begin position="458"/>
        <end position="529"/>
    </location>
</feature>
<comment type="caution">
    <text evidence="4">The sequence shown here is derived from an EMBL/GenBank/DDBJ whole genome shotgun (WGS) entry which is preliminary data.</text>
</comment>
<dbReference type="EMBL" id="MFSS01000093">
    <property type="protein sequence ID" value="OGI42304.1"/>
    <property type="molecule type" value="Genomic_DNA"/>
</dbReference>
<dbReference type="Pfam" id="PF13559">
    <property type="entry name" value="DUF4129"/>
    <property type="match status" value="1"/>
</dbReference>
<proteinExistence type="predicted"/>
<keyword evidence="2" id="KW-0472">Membrane</keyword>
<feature type="region of interest" description="Disordered" evidence="1">
    <location>
        <begin position="212"/>
        <end position="259"/>
    </location>
</feature>
<accession>A0A1F6TB05</accession>
<sequence length="743" mass="83760">MRRLIYPPLYVGLYAVSLTAAMALAHAQAGLGGALAALLLGGVVYAVSLMSGWSYARTHSKSLEVFGNAFAIIAFMVLVLVFLASSAVAAFMFFLVMVQAAKNFTLAMRRDVYFSCVISFVVILYATSITKEGVILVYVIGYVLAMVFTFMADHIDDRLAHAKGGDKLALTQRMRFPVNVSLVAVTIVGAALLVYLFVPRLPPFHMEGFPSVGGSQYNDNERQQDRDSGGDSDRGGDSEHAQRRLADREMLDVVNPDGRANNEKDNGILFFLQTDRPLYVKGKTYDRFDGRQWFAVPTARHHQPVERSEFRLNDSNEGMKVRQVYTIAQPMNDEILAAFRPASIHFPSRQIQSSVAGDLRASSVLRQGTVYTVFSRIHYNEHRPGSVDREPIDAKQAFLELPKGSSEHLKQLAYDVSARDTDPYAKAVAIEQFLQTSYAYTLGTIGQEPTRSAIEEFLFTTKTGHCELFASSHALLLRSIGIPSRFVTGFSATRYNPLTGYYEVRRLDAHAWVEAYFEGRGWVSFEPTPGYELPEPAESSMAIESLVKYLREQIREDVALNKSGFWTAVWRAIVAFWETLRELATSLGDWLMRVVATAWDGLRQQLLLVAALVATLGLGVYLILRADPVGRYLAAVQRARLRRARNGDPRRFILLCYEIMEQRFARIGHPRHDYWTHRDYERVLSAKFVKLRSHIGLLTDLFGLARYGAKPIDSERAHMADRSFELIMAYADEYRRRWPPMAR</sequence>
<dbReference type="Pfam" id="PF01841">
    <property type="entry name" value="Transglut_core"/>
    <property type="match status" value="1"/>
</dbReference>
<evidence type="ECO:0000313" key="5">
    <source>
        <dbReference type="Proteomes" id="UP000177925"/>
    </source>
</evidence>
<dbReference type="STRING" id="1817758.A2150_07200"/>
<name>A0A1F6TB05_9PROT</name>
<evidence type="ECO:0000313" key="4">
    <source>
        <dbReference type="EMBL" id="OGI42304.1"/>
    </source>
</evidence>
<dbReference type="InterPro" id="IPR021878">
    <property type="entry name" value="TgpA_N"/>
</dbReference>
<dbReference type="InterPro" id="IPR002931">
    <property type="entry name" value="Transglutaminase-like"/>
</dbReference>
<feature type="transmembrane region" description="Helical" evidence="2">
    <location>
        <begin position="606"/>
        <end position="624"/>
    </location>
</feature>
<feature type="transmembrane region" description="Helical" evidence="2">
    <location>
        <begin position="6"/>
        <end position="27"/>
    </location>
</feature>
<protein>
    <recommendedName>
        <fullName evidence="3">Transglutaminase-like domain-containing protein</fullName>
    </recommendedName>
</protein>
<feature type="transmembrane region" description="Helical" evidence="2">
    <location>
        <begin position="68"/>
        <end position="100"/>
    </location>
</feature>
<evidence type="ECO:0000259" key="3">
    <source>
        <dbReference type="SMART" id="SM00460"/>
    </source>
</evidence>
<evidence type="ECO:0000256" key="2">
    <source>
        <dbReference type="SAM" id="Phobius"/>
    </source>
</evidence>
<feature type="transmembrane region" description="Helical" evidence="2">
    <location>
        <begin position="112"/>
        <end position="129"/>
    </location>
</feature>
<reference evidence="4 5" key="1">
    <citation type="journal article" date="2016" name="Nat. Commun.">
        <title>Thousands of microbial genomes shed light on interconnected biogeochemical processes in an aquifer system.</title>
        <authorList>
            <person name="Anantharaman K."/>
            <person name="Brown C.T."/>
            <person name="Hug L.A."/>
            <person name="Sharon I."/>
            <person name="Castelle C.J."/>
            <person name="Probst A.J."/>
            <person name="Thomas B.C."/>
            <person name="Singh A."/>
            <person name="Wilkins M.J."/>
            <person name="Karaoz U."/>
            <person name="Brodie E.L."/>
            <person name="Williams K.H."/>
            <person name="Hubbard S.S."/>
            <person name="Banfield J.F."/>
        </authorList>
    </citation>
    <scope>NUCLEOTIDE SEQUENCE [LARGE SCALE GENOMIC DNA]</scope>
</reference>
<dbReference type="AlphaFoldDB" id="A0A1F6TB05"/>
<dbReference type="InterPro" id="IPR025403">
    <property type="entry name" value="TgpA-like_C"/>
</dbReference>
<keyword evidence="2" id="KW-1133">Transmembrane helix</keyword>
<dbReference type="InterPro" id="IPR052901">
    <property type="entry name" value="Bact_TGase-like"/>
</dbReference>
<dbReference type="PANTHER" id="PTHR42736">
    <property type="entry name" value="PROTEIN-GLUTAMINE GAMMA-GLUTAMYLTRANSFERASE"/>
    <property type="match status" value="1"/>
</dbReference>
<dbReference type="Proteomes" id="UP000177925">
    <property type="component" value="Unassembled WGS sequence"/>
</dbReference>